<dbReference type="GO" id="GO:2001059">
    <property type="term" value="P:D-tagatose 6-phosphate catabolic process"/>
    <property type="evidence" value="ECO:0007669"/>
    <property type="project" value="UniProtKB-UniPathway"/>
</dbReference>
<evidence type="ECO:0000256" key="2">
    <source>
        <dbReference type="ARBA" id="ARBA00022679"/>
    </source>
</evidence>
<comment type="caution">
    <text evidence="9">The sequence shown here is derived from an EMBL/GenBank/DDBJ whole genome shotgun (WGS) entry which is preliminary data.</text>
</comment>
<dbReference type="CDD" id="cd01164">
    <property type="entry name" value="FruK_PfkB_like"/>
    <property type="match status" value="1"/>
</dbReference>
<comment type="similarity">
    <text evidence="7">Belongs to the carbohydrate kinase PfkB family. LacC subfamily.</text>
</comment>
<organism evidence="9 10">
    <name type="scientific">Granulicatella adiacens ATCC 49175</name>
    <dbReference type="NCBI Taxonomy" id="638301"/>
    <lineage>
        <taxon>Bacteria</taxon>
        <taxon>Bacillati</taxon>
        <taxon>Bacillota</taxon>
        <taxon>Bacilli</taxon>
        <taxon>Lactobacillales</taxon>
        <taxon>Carnobacteriaceae</taxon>
        <taxon>Granulicatella</taxon>
    </lineage>
</organism>
<evidence type="ECO:0000256" key="5">
    <source>
        <dbReference type="ARBA" id="ARBA00022777"/>
    </source>
</evidence>
<dbReference type="AlphaFoldDB" id="C8NIR8"/>
<dbReference type="GO" id="GO:0008662">
    <property type="term" value="F:1-phosphofructokinase activity"/>
    <property type="evidence" value="ECO:0007669"/>
    <property type="project" value="InterPro"/>
</dbReference>
<dbReference type="InterPro" id="IPR022463">
    <property type="entry name" value="1-PFruKinase"/>
</dbReference>
<evidence type="ECO:0000313" key="9">
    <source>
        <dbReference type="EMBL" id="EEW36465.1"/>
    </source>
</evidence>
<dbReference type="GO" id="GO:0005988">
    <property type="term" value="P:lactose metabolic process"/>
    <property type="evidence" value="ECO:0007669"/>
    <property type="project" value="UniProtKB-KW"/>
</dbReference>
<dbReference type="PANTHER" id="PTHR46566">
    <property type="entry name" value="1-PHOSPHOFRUCTOKINASE-RELATED"/>
    <property type="match status" value="1"/>
</dbReference>
<keyword evidence="4 7" id="KW-0547">Nucleotide-binding</keyword>
<dbReference type="PIRSF" id="PIRSF000535">
    <property type="entry name" value="1PFK/6PFK/LacC"/>
    <property type="match status" value="1"/>
</dbReference>
<evidence type="ECO:0000256" key="3">
    <source>
        <dbReference type="ARBA" id="ARBA00022736"/>
    </source>
</evidence>
<dbReference type="GO" id="GO:0005829">
    <property type="term" value="C:cytosol"/>
    <property type="evidence" value="ECO:0007669"/>
    <property type="project" value="TreeGrafter"/>
</dbReference>
<dbReference type="Pfam" id="PF00294">
    <property type="entry name" value="PfkB"/>
    <property type="match status" value="1"/>
</dbReference>
<proteinExistence type="inferred from homology"/>
<dbReference type="PANTHER" id="PTHR46566:SF1">
    <property type="entry name" value="1-PHOSPHOFRUCTOKINASE"/>
    <property type="match status" value="1"/>
</dbReference>
<keyword evidence="5 9" id="KW-0418">Kinase</keyword>
<feature type="domain" description="Carbohydrate kinase PfkB" evidence="8">
    <location>
        <begin position="15"/>
        <end position="295"/>
    </location>
</feature>
<dbReference type="InterPro" id="IPR017583">
    <property type="entry name" value="Tagatose/fructose_Pkinase"/>
</dbReference>
<comment type="similarity">
    <text evidence="1">Belongs to the carbohydrate kinase pfkB family.</text>
</comment>
<dbReference type="GO" id="GO:0044281">
    <property type="term" value="P:small molecule metabolic process"/>
    <property type="evidence" value="ECO:0007669"/>
    <property type="project" value="UniProtKB-ARBA"/>
</dbReference>
<dbReference type="STRING" id="638301.HMPREF0444_1813"/>
<dbReference type="InterPro" id="IPR011611">
    <property type="entry name" value="PfkB_dom"/>
</dbReference>
<dbReference type="EC" id="2.7.1.144" evidence="7"/>
<reference evidence="9 10" key="1">
    <citation type="submission" date="2009-08" db="EMBL/GenBank/DDBJ databases">
        <authorList>
            <person name="Muzny D."/>
            <person name="Qin X."/>
            <person name="Deng J."/>
            <person name="Jiang H."/>
            <person name="Liu Y."/>
            <person name="Qu J."/>
            <person name="Song X.-Z."/>
            <person name="Zhang L."/>
            <person name="Thornton R."/>
            <person name="Coyle M."/>
            <person name="Francisco L."/>
            <person name="Jackson L."/>
            <person name="Javaid M."/>
            <person name="Korchina V."/>
            <person name="Kovar C."/>
            <person name="Mata R."/>
            <person name="Mathew T."/>
            <person name="Ngo R."/>
            <person name="Nguyen L."/>
            <person name="Nguyen N."/>
            <person name="Okwuonu G."/>
            <person name="Ongeri F."/>
            <person name="Pham C."/>
            <person name="Simmons D."/>
            <person name="Wilczek-Boney K."/>
            <person name="Hale W."/>
            <person name="Jakkamsetti A."/>
            <person name="Pham P."/>
            <person name="Ruth R."/>
            <person name="San Lucas F."/>
            <person name="Warren J."/>
            <person name="Zhang J."/>
            <person name="Zhao Z."/>
            <person name="Zhou C."/>
            <person name="Zhu D."/>
            <person name="Lee S."/>
            <person name="Bess C."/>
            <person name="Blankenburg K."/>
            <person name="Forbes L."/>
            <person name="Fu Q."/>
            <person name="Gubbala S."/>
            <person name="Hirani K."/>
            <person name="Jayaseelan J.C."/>
            <person name="Lara F."/>
            <person name="Munidasa M."/>
            <person name="Palculict T."/>
            <person name="Patil S."/>
            <person name="Pu L.-L."/>
            <person name="Saada N."/>
            <person name="Tang L."/>
            <person name="Weissenberger G."/>
            <person name="Zhu Y."/>
            <person name="Hemphill L."/>
            <person name="Shang Y."/>
            <person name="Youmans B."/>
            <person name="Ayvaz T."/>
            <person name="Ross M."/>
            <person name="Santibanez J."/>
            <person name="Aqrawi P."/>
            <person name="Gross S."/>
            <person name="Joshi V."/>
            <person name="Fowler G."/>
            <person name="Nazareth L."/>
            <person name="Reid J."/>
            <person name="Worley K."/>
            <person name="Petrosino J."/>
            <person name="Highlander S."/>
            <person name="Gibbs R."/>
        </authorList>
    </citation>
    <scope>NUCLEOTIDE SEQUENCE [LARGE SCALE GENOMIC DNA]</scope>
    <source>
        <strain evidence="9 10">ATCC 49175</strain>
    </source>
</reference>
<evidence type="ECO:0000256" key="4">
    <source>
        <dbReference type="ARBA" id="ARBA00022741"/>
    </source>
</evidence>
<dbReference type="SUPFAM" id="SSF53613">
    <property type="entry name" value="Ribokinase-like"/>
    <property type="match status" value="1"/>
</dbReference>
<dbReference type="Proteomes" id="UP000005926">
    <property type="component" value="Unassembled WGS sequence"/>
</dbReference>
<dbReference type="NCBIfam" id="TIGR03168">
    <property type="entry name" value="1-PFK"/>
    <property type="match status" value="1"/>
</dbReference>
<name>C8NIR8_9LACT</name>
<comment type="pathway">
    <text evidence="7">Carbohydrate metabolism; D-tagatose 6-phosphate degradation; D-glyceraldehyde 3-phosphate and glycerone phosphate from D-tagatose 6-phosphate: step 1/2.</text>
</comment>
<accession>C8NIR8</accession>
<dbReference type="GO" id="GO:0009024">
    <property type="term" value="F:tagatose-6-phosphate kinase activity"/>
    <property type="evidence" value="ECO:0007669"/>
    <property type="project" value="UniProtKB-EC"/>
</dbReference>
<dbReference type="eggNOG" id="COG1105">
    <property type="taxonomic scope" value="Bacteria"/>
</dbReference>
<evidence type="ECO:0000256" key="1">
    <source>
        <dbReference type="ARBA" id="ARBA00005380"/>
    </source>
</evidence>
<dbReference type="FunFam" id="3.40.1190.20:FF:000001">
    <property type="entry name" value="Phosphofructokinase"/>
    <property type="match status" value="1"/>
</dbReference>
<keyword evidence="10" id="KW-1185">Reference proteome</keyword>
<dbReference type="EMBL" id="ACKZ01000029">
    <property type="protein sequence ID" value="EEW36465.1"/>
    <property type="molecule type" value="Genomic_DNA"/>
</dbReference>
<evidence type="ECO:0000256" key="6">
    <source>
        <dbReference type="ARBA" id="ARBA00022840"/>
    </source>
</evidence>
<evidence type="ECO:0000259" key="8">
    <source>
        <dbReference type="Pfam" id="PF00294"/>
    </source>
</evidence>
<protein>
    <recommendedName>
        <fullName evidence="7">Tagatose-6-phosphate kinase</fullName>
        <ecNumber evidence="7">2.7.1.144</ecNumber>
    </recommendedName>
</protein>
<dbReference type="HOGENOM" id="CLU_050013_1_0_9"/>
<evidence type="ECO:0000313" key="10">
    <source>
        <dbReference type="Proteomes" id="UP000005926"/>
    </source>
</evidence>
<keyword evidence="2 7" id="KW-0808">Transferase</keyword>
<comment type="catalytic activity">
    <reaction evidence="7">
        <text>D-tagatofuranose 6-phosphate + ATP = D-tagatofuranose 1,6-bisphosphate + ADP + H(+)</text>
        <dbReference type="Rhea" id="RHEA:12420"/>
        <dbReference type="ChEBI" id="CHEBI:15378"/>
        <dbReference type="ChEBI" id="CHEBI:30616"/>
        <dbReference type="ChEBI" id="CHEBI:58694"/>
        <dbReference type="ChEBI" id="CHEBI:58695"/>
        <dbReference type="ChEBI" id="CHEBI:456216"/>
        <dbReference type="EC" id="2.7.1.144"/>
    </reaction>
</comment>
<sequence length="310" mass="33968">MGGEMMIYTCTMNLAIDLFIKTLQMLPSEVNRTQEAVYIPNGKGVNVSFILKKLGMNNTALGFKAGFTGQFIEDELHKEGIQTQFVNVDGITRINVFTQVVSTSEEFKLVNQGPSVSQPQEEALLKIIENMNTEDFLFVSGSHPEGITYTTYEKIAKTSQLRGFKLILDTSADFVPDLLKYRPYLIKPNDEELAEWFGLINPSLEEIKDCGQKLLEKGAENVLVSLGEKGAILFTPTETIHVTAPKGEVVNTACAGDTLLATFVGSQLLGLSNEEALIKAVAAGSSTAFRPGLTDFSDVPTLMQQIKRIS</sequence>
<dbReference type="GO" id="GO:0005524">
    <property type="term" value="F:ATP binding"/>
    <property type="evidence" value="ECO:0007669"/>
    <property type="project" value="UniProtKB-KW"/>
</dbReference>
<dbReference type="Gene3D" id="3.40.1190.20">
    <property type="match status" value="1"/>
</dbReference>
<evidence type="ECO:0000256" key="7">
    <source>
        <dbReference type="PIRNR" id="PIRNR000535"/>
    </source>
</evidence>
<gene>
    <name evidence="9" type="primary">pfkB</name>
    <name evidence="9" type="ORF">HMPREF0444_1813</name>
</gene>
<dbReference type="UniPathway" id="UPA00704">
    <property type="reaction ID" value="UER00715"/>
</dbReference>
<dbReference type="NCBIfam" id="TIGR03828">
    <property type="entry name" value="pfkB"/>
    <property type="match status" value="1"/>
</dbReference>
<keyword evidence="3 7" id="KW-0423">Lactose metabolism</keyword>
<dbReference type="GO" id="GO:0016052">
    <property type="term" value="P:carbohydrate catabolic process"/>
    <property type="evidence" value="ECO:0007669"/>
    <property type="project" value="UniProtKB-ARBA"/>
</dbReference>
<dbReference type="InterPro" id="IPR029056">
    <property type="entry name" value="Ribokinase-like"/>
</dbReference>
<keyword evidence="6 7" id="KW-0067">ATP-binding</keyword>